<feature type="transmembrane region" description="Helical" evidence="6">
    <location>
        <begin position="310"/>
        <end position="329"/>
    </location>
</feature>
<feature type="transmembrane region" description="Helical" evidence="6">
    <location>
        <begin position="240"/>
        <end position="257"/>
    </location>
</feature>
<evidence type="ECO:0000256" key="4">
    <source>
        <dbReference type="ARBA" id="ARBA00023136"/>
    </source>
</evidence>
<feature type="transmembrane region" description="Helical" evidence="6">
    <location>
        <begin position="105"/>
        <end position="129"/>
    </location>
</feature>
<comment type="caution">
    <text evidence="8">The sequence shown here is derived from an EMBL/GenBank/DDBJ whole genome shotgun (WGS) entry which is preliminary data.</text>
</comment>
<feature type="transmembrane region" description="Helical" evidence="6">
    <location>
        <begin position="20"/>
        <end position="41"/>
    </location>
</feature>
<evidence type="ECO:0000256" key="2">
    <source>
        <dbReference type="ARBA" id="ARBA00022692"/>
    </source>
</evidence>
<keyword evidence="2 6" id="KW-0812">Transmembrane</keyword>
<keyword evidence="4 6" id="KW-0472">Membrane</keyword>
<dbReference type="GO" id="GO:0016874">
    <property type="term" value="F:ligase activity"/>
    <property type="evidence" value="ECO:0007669"/>
    <property type="project" value="UniProtKB-KW"/>
</dbReference>
<dbReference type="AlphaFoldDB" id="A0A934K759"/>
<reference evidence="8" key="1">
    <citation type="submission" date="2020-10" db="EMBL/GenBank/DDBJ databases">
        <title>Ca. Dormibacterota MAGs.</title>
        <authorList>
            <person name="Montgomery K."/>
        </authorList>
    </citation>
    <scope>NUCLEOTIDE SEQUENCE [LARGE SCALE GENOMIC DNA]</scope>
    <source>
        <strain evidence="8">SC8812_S17_10</strain>
    </source>
</reference>
<feature type="transmembrane region" description="Helical" evidence="6">
    <location>
        <begin position="284"/>
        <end position="301"/>
    </location>
</feature>
<organism evidence="8 9">
    <name type="scientific">Candidatus Nephthysia bennettiae</name>
    <dbReference type="NCBI Taxonomy" id="3127016"/>
    <lineage>
        <taxon>Bacteria</taxon>
        <taxon>Bacillati</taxon>
        <taxon>Candidatus Dormiibacterota</taxon>
        <taxon>Candidatus Dormibacteria</taxon>
        <taxon>Candidatus Dormibacterales</taxon>
        <taxon>Candidatus Dormibacteraceae</taxon>
        <taxon>Candidatus Nephthysia</taxon>
    </lineage>
</organism>
<name>A0A934K759_9BACT</name>
<evidence type="ECO:0000256" key="1">
    <source>
        <dbReference type="ARBA" id="ARBA00004141"/>
    </source>
</evidence>
<evidence type="ECO:0000259" key="7">
    <source>
        <dbReference type="Pfam" id="PF04932"/>
    </source>
</evidence>
<evidence type="ECO:0000313" key="9">
    <source>
        <dbReference type="Proteomes" id="UP000612893"/>
    </source>
</evidence>
<dbReference type="RefSeq" id="WP_338203174.1">
    <property type="nucleotide sequence ID" value="NZ_JAEKNR010000164.1"/>
</dbReference>
<dbReference type="EMBL" id="JAEKNR010000164">
    <property type="protein sequence ID" value="MBJ7599620.1"/>
    <property type="molecule type" value="Genomic_DNA"/>
</dbReference>
<sequence>MAYRPGLAASELAETQRVRLIAIIAGLVVAALLLGPLAGSLVVAGHTLFVVFLSALALPVIFWKLPASPVVFLMAAATSVERLSDPAPDALTARIPLFRSLSETYHVSGAGVLLPVEMVLGVALLVWIARAIAERRLTVRASHLGVSLALVAAAALVAEAVGLARNGDFHISIWELRPFLYLWLAYVLGSQLLTARGALQAVLWGMVIGVGLKALEGTERVITLRNVSPRPDAILEHEESVFFSCFIVLTLALWVFGMRGRLRRVATLLLPLVIVADLGNNRRVAWVMLPVMLLAFAVIAYQRMPERRKTIAVVAGGLLLFASGYVAVFKDSGSLVALPAHAIWSQFRPDPRDASSNQYRRIENINLGLDIRHSPVTGEGFGVPIAHPIPVFDASDLDPLINFIPHNNILYVWLRLGVAGMLAFWFMVGAAVVAACRLSRHPDTFLALFGVLALVAVISWLFEGWYDKGIVSFRVVFFVGCLLGSLGAALRLAGTARPPDAAEPAIEVVVGREEKVSPAAGRSAQREPVLRPVPPVLSPRRAPGSV</sequence>
<keyword evidence="8" id="KW-0436">Ligase</keyword>
<dbReference type="GO" id="GO:0016020">
    <property type="term" value="C:membrane"/>
    <property type="evidence" value="ECO:0007669"/>
    <property type="project" value="UniProtKB-SubCell"/>
</dbReference>
<dbReference type="Pfam" id="PF04932">
    <property type="entry name" value="Wzy_C"/>
    <property type="match status" value="1"/>
</dbReference>
<comment type="subcellular location">
    <subcellularLocation>
        <location evidence="1">Membrane</location>
        <topology evidence="1">Multi-pass membrane protein</topology>
    </subcellularLocation>
</comment>
<accession>A0A934K759</accession>
<keyword evidence="9" id="KW-1185">Reference proteome</keyword>
<dbReference type="Proteomes" id="UP000612893">
    <property type="component" value="Unassembled WGS sequence"/>
</dbReference>
<feature type="region of interest" description="Disordered" evidence="5">
    <location>
        <begin position="517"/>
        <end position="546"/>
    </location>
</feature>
<feature type="transmembrane region" description="Helical" evidence="6">
    <location>
        <begin position="445"/>
        <end position="465"/>
    </location>
</feature>
<evidence type="ECO:0000313" key="8">
    <source>
        <dbReference type="EMBL" id="MBJ7599620.1"/>
    </source>
</evidence>
<evidence type="ECO:0000256" key="3">
    <source>
        <dbReference type="ARBA" id="ARBA00022989"/>
    </source>
</evidence>
<evidence type="ECO:0000256" key="6">
    <source>
        <dbReference type="SAM" id="Phobius"/>
    </source>
</evidence>
<gene>
    <name evidence="8" type="ORF">JF922_16270</name>
</gene>
<feature type="domain" description="O-antigen ligase-related" evidence="7">
    <location>
        <begin position="273"/>
        <end position="424"/>
    </location>
</feature>
<feature type="transmembrane region" description="Helical" evidence="6">
    <location>
        <begin position="412"/>
        <end position="433"/>
    </location>
</feature>
<feature type="transmembrane region" description="Helical" evidence="6">
    <location>
        <begin position="48"/>
        <end position="65"/>
    </location>
</feature>
<feature type="transmembrane region" description="Helical" evidence="6">
    <location>
        <begin position="471"/>
        <end position="490"/>
    </location>
</feature>
<dbReference type="InterPro" id="IPR007016">
    <property type="entry name" value="O-antigen_ligase-rel_domated"/>
</dbReference>
<keyword evidence="3 6" id="KW-1133">Transmembrane helix</keyword>
<protein>
    <submittedName>
        <fullName evidence="8">O-antigen ligase family protein</fullName>
    </submittedName>
</protein>
<evidence type="ECO:0000256" key="5">
    <source>
        <dbReference type="SAM" id="MobiDB-lite"/>
    </source>
</evidence>
<proteinExistence type="predicted"/>
<feature type="transmembrane region" description="Helical" evidence="6">
    <location>
        <begin position="141"/>
        <end position="163"/>
    </location>
</feature>